<gene>
    <name evidence="1" type="ORF">A3A69_01965</name>
</gene>
<dbReference type="EMBL" id="MEVF01000016">
    <property type="protein sequence ID" value="OGC49680.1"/>
    <property type="molecule type" value="Genomic_DNA"/>
</dbReference>
<dbReference type="Proteomes" id="UP000177458">
    <property type="component" value="Unassembled WGS sequence"/>
</dbReference>
<protein>
    <recommendedName>
        <fullName evidence="3">Phospholipid/glycerol acyltransferase domain-containing protein</fullName>
    </recommendedName>
</protein>
<name>A0A1F4UXW2_UNCKA</name>
<evidence type="ECO:0008006" key="3">
    <source>
        <dbReference type="Google" id="ProtNLM"/>
    </source>
</evidence>
<evidence type="ECO:0000313" key="1">
    <source>
        <dbReference type="EMBL" id="OGC49680.1"/>
    </source>
</evidence>
<reference evidence="1 2" key="1">
    <citation type="journal article" date="2016" name="Nat. Commun.">
        <title>Thousands of microbial genomes shed light on interconnected biogeochemical processes in an aquifer system.</title>
        <authorList>
            <person name="Anantharaman K."/>
            <person name="Brown C.T."/>
            <person name="Hug L.A."/>
            <person name="Sharon I."/>
            <person name="Castelle C.J."/>
            <person name="Probst A.J."/>
            <person name="Thomas B.C."/>
            <person name="Singh A."/>
            <person name="Wilkins M.J."/>
            <person name="Karaoz U."/>
            <person name="Brodie E.L."/>
            <person name="Williams K.H."/>
            <person name="Hubbard S.S."/>
            <person name="Banfield J.F."/>
        </authorList>
    </citation>
    <scope>NUCLEOTIDE SEQUENCE [LARGE SCALE GENOMIC DNA]</scope>
</reference>
<proteinExistence type="predicted"/>
<comment type="caution">
    <text evidence="1">The sequence shown here is derived from an EMBL/GenBank/DDBJ whole genome shotgun (WGS) entry which is preliminary data.</text>
</comment>
<dbReference type="AlphaFoldDB" id="A0A1F4UXW2"/>
<evidence type="ECO:0000313" key="2">
    <source>
        <dbReference type="Proteomes" id="UP000177458"/>
    </source>
</evidence>
<organism evidence="1 2">
    <name type="scientific">candidate division WWE3 bacterium RIFCSPLOWO2_01_FULL_37_15</name>
    <dbReference type="NCBI Taxonomy" id="1802622"/>
    <lineage>
        <taxon>Bacteria</taxon>
        <taxon>Katanobacteria</taxon>
    </lineage>
</organism>
<sequence>MKSPEGQEYKTISPFIRVGRTFFSLAISPFLRKEVIRKHPNDGLSRLEQLAQQGYGSLIIGNHLSLGEPPRVLGITMMNPVLGDREIVSSIGIQQLKGYYKLAARITGVTICPISNKDTLEYIQKHPEKAERYEQALTKKGAAKLLSEYLTQQAPRVLNSGGSVLLYPQGGRRSSLEGITDAVSTLINRTNRYGIDKFAIMFTGAGIRGIKRYDDKSIRGLNLGSVYELTIGRTLTKAELLEEASERGIGIDQFVLEELRLVVPKSYLPRDFAITP</sequence>
<accession>A0A1F4UXW2</accession>